<evidence type="ECO:0000256" key="1">
    <source>
        <dbReference type="ARBA" id="ARBA00004496"/>
    </source>
</evidence>
<dbReference type="RefSeq" id="WP_128220924.1">
    <property type="nucleotide sequence ID" value="NZ_CP034929.1"/>
</dbReference>
<dbReference type="InterPro" id="IPR050583">
    <property type="entry name" value="Mycobacterial_A85_antigen"/>
</dbReference>
<evidence type="ECO:0000256" key="4">
    <source>
        <dbReference type="ARBA" id="ARBA00024201"/>
    </source>
</evidence>
<proteinExistence type="inferred from homology"/>
<gene>
    <name evidence="7" type="ORF">ACFPWU_13480</name>
</gene>
<keyword evidence="8" id="KW-1185">Reference proteome</keyword>
<dbReference type="GO" id="GO:0016787">
    <property type="term" value="F:hydrolase activity"/>
    <property type="evidence" value="ECO:0007669"/>
    <property type="project" value="UniProtKB-KW"/>
</dbReference>
<dbReference type="InterPro" id="IPR013783">
    <property type="entry name" value="Ig-like_fold"/>
</dbReference>
<evidence type="ECO:0000313" key="7">
    <source>
        <dbReference type="EMBL" id="MFC6154674.1"/>
    </source>
</evidence>
<dbReference type="Pfam" id="PF00756">
    <property type="entry name" value="Esterase"/>
    <property type="match status" value="1"/>
</dbReference>
<organism evidence="7 8">
    <name type="scientific">Nocardioides yefusunii</name>
    <dbReference type="NCBI Taxonomy" id="2500546"/>
    <lineage>
        <taxon>Bacteria</taxon>
        <taxon>Bacillati</taxon>
        <taxon>Actinomycetota</taxon>
        <taxon>Actinomycetes</taxon>
        <taxon>Propionibacteriales</taxon>
        <taxon>Nocardioidaceae</taxon>
        <taxon>Nocardioides</taxon>
    </lineage>
</organism>
<dbReference type="InterPro" id="IPR000801">
    <property type="entry name" value="Esterase-like"/>
</dbReference>
<feature type="region of interest" description="Disordered" evidence="5">
    <location>
        <begin position="1"/>
        <end position="28"/>
    </location>
</feature>
<feature type="compositionally biased region" description="Pro residues" evidence="5">
    <location>
        <begin position="14"/>
        <end position="26"/>
    </location>
</feature>
<dbReference type="Proteomes" id="UP001596098">
    <property type="component" value="Unassembled WGS sequence"/>
</dbReference>
<evidence type="ECO:0000256" key="2">
    <source>
        <dbReference type="ARBA" id="ARBA00022490"/>
    </source>
</evidence>
<dbReference type="Pfam" id="PF11806">
    <property type="entry name" value="Enterochelin_N"/>
    <property type="match status" value="1"/>
</dbReference>
<dbReference type="SUPFAM" id="SSF81296">
    <property type="entry name" value="E set domains"/>
    <property type="match status" value="1"/>
</dbReference>
<evidence type="ECO:0000256" key="3">
    <source>
        <dbReference type="ARBA" id="ARBA00022801"/>
    </source>
</evidence>
<dbReference type="InterPro" id="IPR021764">
    <property type="entry name" value="Enterochelin_esterase_N"/>
</dbReference>
<evidence type="ECO:0000259" key="6">
    <source>
        <dbReference type="Pfam" id="PF11806"/>
    </source>
</evidence>
<comment type="subcellular location">
    <subcellularLocation>
        <location evidence="1">Cytoplasm</location>
    </subcellularLocation>
</comment>
<dbReference type="PANTHER" id="PTHR48098:SF3">
    <property type="entry name" value="IRON(III) ENTEROBACTIN ESTERASE"/>
    <property type="match status" value="1"/>
</dbReference>
<dbReference type="Gene3D" id="2.60.40.10">
    <property type="entry name" value="Immunoglobulins"/>
    <property type="match status" value="1"/>
</dbReference>
<comment type="similarity">
    <text evidence="4">Belongs to the Fes family.</text>
</comment>
<evidence type="ECO:0000313" key="8">
    <source>
        <dbReference type="Proteomes" id="UP001596098"/>
    </source>
</evidence>
<feature type="domain" description="Enterochelin esterase N-terminal" evidence="6">
    <location>
        <begin position="80"/>
        <end position="181"/>
    </location>
</feature>
<keyword evidence="2" id="KW-0963">Cytoplasm</keyword>
<dbReference type="SUPFAM" id="SSF53474">
    <property type="entry name" value="alpha/beta-Hydrolases"/>
    <property type="match status" value="1"/>
</dbReference>
<name>A0ABW1R1T2_9ACTN</name>
<dbReference type="PANTHER" id="PTHR48098">
    <property type="entry name" value="ENTEROCHELIN ESTERASE-RELATED"/>
    <property type="match status" value="1"/>
</dbReference>
<evidence type="ECO:0000256" key="5">
    <source>
        <dbReference type="SAM" id="MobiDB-lite"/>
    </source>
</evidence>
<keyword evidence="3 7" id="KW-0378">Hydrolase</keyword>
<reference evidence="8" key="1">
    <citation type="journal article" date="2019" name="Int. J. Syst. Evol. Microbiol.">
        <title>The Global Catalogue of Microorganisms (GCM) 10K type strain sequencing project: providing services to taxonomists for standard genome sequencing and annotation.</title>
        <authorList>
            <consortium name="The Broad Institute Genomics Platform"/>
            <consortium name="The Broad Institute Genome Sequencing Center for Infectious Disease"/>
            <person name="Wu L."/>
            <person name="Ma J."/>
        </authorList>
    </citation>
    <scope>NUCLEOTIDE SEQUENCE [LARGE SCALE GENOMIC DNA]</scope>
    <source>
        <strain evidence="8">DFY28</strain>
    </source>
</reference>
<comment type="caution">
    <text evidence="7">The sequence shown here is derived from an EMBL/GenBank/DDBJ whole genome shotgun (WGS) entry which is preliminary data.</text>
</comment>
<dbReference type="EMBL" id="JBHSQI010000008">
    <property type="protein sequence ID" value="MFC6154674.1"/>
    <property type="molecule type" value="Genomic_DNA"/>
</dbReference>
<dbReference type="InterPro" id="IPR014756">
    <property type="entry name" value="Ig_E-set"/>
</dbReference>
<dbReference type="InterPro" id="IPR029058">
    <property type="entry name" value="AB_hydrolase_fold"/>
</dbReference>
<sequence length="412" mass="43840">MSTASTFGATSRPPKTPRPWPVPRVPGPTSAEVVARWASAEVTPWIDHWSASEADLAPGAPVASTESRMRCTFVVESPGAEQVLLWANRLSDETDLSTTLMDRVPGTGLWAAAFVMPTDWRASYCFLPRAGGETAPWLGTGDQVQLRAALDRGARDLRNPTTCRNRAGVLQSVVEGPEAPRLWPDVSGEQTPPGWRRRSVSVAGRGVAVVEPVDALPATPVLVVLDGEVWDQLHHLPAVVADFVGRGRVCAQRIVLVPSGGRVERWSSLAGDPQAHLAWLADVVAEVAPEVPGLLGPAGVTLLGQSLGGVTALRGVLERGDVFGWALSQSASTWLPGVADVAPQGRVAGGVHLAHGAQEWVLAPGHADLVPRLRAADVLVETSVHQGGHDYAWWRHAVVEALLWQEDVRSTA</sequence>
<protein>
    <submittedName>
        <fullName evidence="7">Alpha/beta hydrolase</fullName>
    </submittedName>
</protein>
<dbReference type="Gene3D" id="3.40.50.1820">
    <property type="entry name" value="alpha/beta hydrolase"/>
    <property type="match status" value="1"/>
</dbReference>
<accession>A0ABW1R1T2</accession>